<comment type="subunit">
    <text evidence="7">Homodimer.</text>
</comment>
<evidence type="ECO:0000256" key="1">
    <source>
        <dbReference type="ARBA" id="ARBA00022448"/>
    </source>
</evidence>
<dbReference type="InterPro" id="IPR000170">
    <property type="entry name" value="High_potential_FeS_prot"/>
</dbReference>
<comment type="similarity">
    <text evidence="7">Belongs to the high-potential iron-sulfur protein (HiPIP) family.</text>
</comment>
<evidence type="ECO:0000256" key="3">
    <source>
        <dbReference type="ARBA" id="ARBA00022723"/>
    </source>
</evidence>
<dbReference type="SUPFAM" id="SSF57652">
    <property type="entry name" value="HIPIP (high potential iron protein)"/>
    <property type="match status" value="1"/>
</dbReference>
<dbReference type="AlphaFoldDB" id="A0A1N6TV59"/>
<gene>
    <name evidence="10" type="ORF">SAMN05421829_105121</name>
</gene>
<protein>
    <recommendedName>
        <fullName evidence="7">High-potential iron-sulfur protein</fullName>
        <shortName evidence="7">HiPIP</shortName>
    </recommendedName>
</protein>
<keyword evidence="2 7" id="KW-0004">4Fe-4S</keyword>
<keyword evidence="4 7" id="KW-0249">Electron transport</keyword>
<keyword evidence="5 7" id="KW-0408">Iron</keyword>
<feature type="signal peptide" evidence="8">
    <location>
        <begin position="1"/>
        <end position="25"/>
    </location>
</feature>
<comment type="function">
    <text evidence="7">Specific class of high-redox-potential 4Fe-4S ferredoxins. Functions in anaerobic electron transport in most purple and in some other photosynthetic bacteria and in at least one genus (Paracoccus) of halophilic, denitrifying bacteria.</text>
</comment>
<dbReference type="RefSeq" id="WP_076601812.1">
    <property type="nucleotide sequence ID" value="NZ_FTMD01000005.1"/>
</dbReference>
<evidence type="ECO:0000256" key="8">
    <source>
        <dbReference type="SAM" id="SignalP"/>
    </source>
</evidence>
<keyword evidence="6 7" id="KW-0411">Iron-sulfur</keyword>
<evidence type="ECO:0000313" key="11">
    <source>
        <dbReference type="Proteomes" id="UP000186819"/>
    </source>
</evidence>
<dbReference type="GO" id="GO:0051539">
    <property type="term" value="F:4 iron, 4 sulfur cluster binding"/>
    <property type="evidence" value="ECO:0007669"/>
    <property type="project" value="UniProtKB-KW"/>
</dbReference>
<evidence type="ECO:0000256" key="7">
    <source>
        <dbReference type="RuleBase" id="RU000620"/>
    </source>
</evidence>
<dbReference type="PROSITE" id="PS51373">
    <property type="entry name" value="HIPIP"/>
    <property type="match status" value="1"/>
</dbReference>
<feature type="chain" id="PRO_5012794534" description="High-potential iron-sulfur protein" evidence="8">
    <location>
        <begin position="26"/>
        <end position="87"/>
    </location>
</feature>
<dbReference type="GO" id="GO:0009055">
    <property type="term" value="F:electron transfer activity"/>
    <property type="evidence" value="ECO:0007669"/>
    <property type="project" value="InterPro"/>
</dbReference>
<evidence type="ECO:0000256" key="2">
    <source>
        <dbReference type="ARBA" id="ARBA00022485"/>
    </source>
</evidence>
<keyword evidence="3 7" id="KW-0479">Metal-binding</keyword>
<keyword evidence="1 7" id="KW-0813">Transport</keyword>
<dbReference type="GO" id="GO:0046872">
    <property type="term" value="F:metal ion binding"/>
    <property type="evidence" value="ECO:0007669"/>
    <property type="project" value="UniProtKB-KW"/>
</dbReference>
<evidence type="ECO:0000256" key="6">
    <source>
        <dbReference type="ARBA" id="ARBA00023014"/>
    </source>
</evidence>
<keyword evidence="8" id="KW-0732">Signal</keyword>
<evidence type="ECO:0000256" key="4">
    <source>
        <dbReference type="ARBA" id="ARBA00022982"/>
    </source>
</evidence>
<dbReference type="OrthoDB" id="5334781at2"/>
<dbReference type="STRING" id="34027.SAMN05421829_105121"/>
<dbReference type="Proteomes" id="UP000186819">
    <property type="component" value="Unassembled WGS sequence"/>
</dbReference>
<evidence type="ECO:0000259" key="9">
    <source>
        <dbReference type="PROSITE" id="PS51373"/>
    </source>
</evidence>
<organism evidence="10 11">
    <name type="scientific">Aromatoleum tolulyticum</name>
    <dbReference type="NCBI Taxonomy" id="34027"/>
    <lineage>
        <taxon>Bacteria</taxon>
        <taxon>Pseudomonadati</taxon>
        <taxon>Pseudomonadota</taxon>
        <taxon>Betaproteobacteria</taxon>
        <taxon>Rhodocyclales</taxon>
        <taxon>Rhodocyclaceae</taxon>
        <taxon>Aromatoleum</taxon>
    </lineage>
</organism>
<dbReference type="EMBL" id="FTMD01000005">
    <property type="protein sequence ID" value="SIQ57147.1"/>
    <property type="molecule type" value="Genomic_DNA"/>
</dbReference>
<accession>A0A1N6TV59</accession>
<sequence>MNPSRRNMLKMGGMTLALIPIVALAAKNDGIRASMKYKDTPEGDKKCADCNLFVPGASATAPGGCKVFPNDTEISPNGYCIAWAKKA</sequence>
<reference evidence="11" key="1">
    <citation type="submission" date="2017-01" db="EMBL/GenBank/DDBJ databases">
        <authorList>
            <person name="Varghese N."/>
            <person name="Submissions S."/>
        </authorList>
    </citation>
    <scope>NUCLEOTIDE SEQUENCE [LARGE SCALE GENOMIC DNA]</scope>
    <source>
        <strain evidence="11">ATCC 51758</strain>
    </source>
</reference>
<dbReference type="Gene3D" id="4.10.490.10">
    <property type="entry name" value="High potential iron-sulphur protein"/>
    <property type="match status" value="1"/>
</dbReference>
<keyword evidence="11" id="KW-1185">Reference proteome</keyword>
<dbReference type="InterPro" id="IPR036369">
    <property type="entry name" value="HIPIP_sf"/>
</dbReference>
<feature type="domain" description="High potential iron-sulfur proteins family profile" evidence="9">
    <location>
        <begin position="19"/>
        <end position="87"/>
    </location>
</feature>
<evidence type="ECO:0000256" key="5">
    <source>
        <dbReference type="ARBA" id="ARBA00023004"/>
    </source>
</evidence>
<evidence type="ECO:0000313" key="10">
    <source>
        <dbReference type="EMBL" id="SIQ57147.1"/>
    </source>
</evidence>
<name>A0A1N6TV59_9RHOO</name>
<proteinExistence type="inferred from homology"/>
<dbReference type="Pfam" id="PF01355">
    <property type="entry name" value="HIPIP"/>
    <property type="match status" value="1"/>
</dbReference>
<dbReference type="GO" id="GO:0019646">
    <property type="term" value="P:aerobic electron transport chain"/>
    <property type="evidence" value="ECO:0007669"/>
    <property type="project" value="InterPro"/>
</dbReference>